<dbReference type="PROSITE" id="PS50011">
    <property type="entry name" value="PROTEIN_KINASE_DOM"/>
    <property type="match status" value="1"/>
</dbReference>
<dbReference type="GO" id="GO:0007169">
    <property type="term" value="P:cell surface receptor protein tyrosine kinase signaling pathway"/>
    <property type="evidence" value="ECO:0007669"/>
    <property type="project" value="TreeGrafter"/>
</dbReference>
<dbReference type="SMART" id="SM00220">
    <property type="entry name" value="S_TKc"/>
    <property type="match status" value="1"/>
</dbReference>
<keyword evidence="2" id="KW-0418">Kinase</keyword>
<sequence length="146" mass="16514">HDHVVPCYGASITEDPPFVVLRYMRHGHLLRYLRLHPEVNRVQLLYEVSLGMRYLHEENVVHGDIKAVNILIDDAGKACVSDFGLSTRVQGSKLSKSKRCKCTAGTLRYMAPEAIKTGSFTCATDVYAYGMLIYEVWALLTRCNHQ</sequence>
<accession>A0A8E2DE82</accession>
<protein>
    <submittedName>
        <fullName evidence="2">Kinase-like protein</fullName>
    </submittedName>
</protein>
<dbReference type="AlphaFoldDB" id="A0A8E2DE82"/>
<evidence type="ECO:0000313" key="3">
    <source>
        <dbReference type="Proteomes" id="UP000250043"/>
    </source>
</evidence>
<reference evidence="2 3" key="1">
    <citation type="submission" date="2016-07" db="EMBL/GenBank/DDBJ databases">
        <title>Draft genome of the white-rot fungus Obba rivulosa 3A-2.</title>
        <authorList>
            <consortium name="DOE Joint Genome Institute"/>
            <person name="Miettinen O."/>
            <person name="Riley R."/>
            <person name="Acob R."/>
            <person name="Barry K."/>
            <person name="Cullen D."/>
            <person name="De Vries R."/>
            <person name="Hainaut M."/>
            <person name="Hatakka A."/>
            <person name="Henrissat B."/>
            <person name="Hilden K."/>
            <person name="Kuo R."/>
            <person name="Labutti K."/>
            <person name="Lipzen A."/>
            <person name="Makela M.R."/>
            <person name="Sandor L."/>
            <person name="Spatafora J.W."/>
            <person name="Grigoriev I.V."/>
            <person name="Hibbett D.S."/>
        </authorList>
    </citation>
    <scope>NUCLEOTIDE SEQUENCE [LARGE SCALE GENOMIC DNA]</scope>
    <source>
        <strain evidence="2 3">3A-2</strain>
    </source>
</reference>
<dbReference type="InterPro" id="IPR008271">
    <property type="entry name" value="Ser/Thr_kinase_AS"/>
</dbReference>
<feature type="non-terminal residue" evidence="2">
    <location>
        <position position="1"/>
    </location>
</feature>
<name>A0A8E2DE82_9APHY</name>
<dbReference type="GO" id="GO:0005524">
    <property type="term" value="F:ATP binding"/>
    <property type="evidence" value="ECO:0007669"/>
    <property type="project" value="InterPro"/>
</dbReference>
<evidence type="ECO:0000313" key="2">
    <source>
        <dbReference type="EMBL" id="OCH84550.1"/>
    </source>
</evidence>
<dbReference type="GO" id="GO:0005886">
    <property type="term" value="C:plasma membrane"/>
    <property type="evidence" value="ECO:0007669"/>
    <property type="project" value="TreeGrafter"/>
</dbReference>
<dbReference type="Proteomes" id="UP000250043">
    <property type="component" value="Unassembled WGS sequence"/>
</dbReference>
<dbReference type="PRINTS" id="PR00109">
    <property type="entry name" value="TYRKINASE"/>
</dbReference>
<gene>
    <name evidence="2" type="ORF">OBBRIDRAFT_741405</name>
</gene>
<dbReference type="GO" id="GO:0004714">
    <property type="term" value="F:transmembrane receptor protein tyrosine kinase activity"/>
    <property type="evidence" value="ECO:0007669"/>
    <property type="project" value="TreeGrafter"/>
</dbReference>
<keyword evidence="3" id="KW-1185">Reference proteome</keyword>
<dbReference type="PANTHER" id="PTHR24416:SF611">
    <property type="entry name" value="TYROSINE-PROTEIN KINASE TRANSMEMBRANE RECEPTOR ROR"/>
    <property type="match status" value="1"/>
</dbReference>
<dbReference type="InterPro" id="IPR050122">
    <property type="entry name" value="RTK"/>
</dbReference>
<dbReference type="Pfam" id="PF07714">
    <property type="entry name" value="PK_Tyr_Ser-Thr"/>
    <property type="match status" value="1"/>
</dbReference>
<feature type="domain" description="Protein kinase" evidence="1">
    <location>
        <begin position="1"/>
        <end position="146"/>
    </location>
</feature>
<dbReference type="PROSITE" id="PS00108">
    <property type="entry name" value="PROTEIN_KINASE_ST"/>
    <property type="match status" value="1"/>
</dbReference>
<organism evidence="2 3">
    <name type="scientific">Obba rivulosa</name>
    <dbReference type="NCBI Taxonomy" id="1052685"/>
    <lineage>
        <taxon>Eukaryota</taxon>
        <taxon>Fungi</taxon>
        <taxon>Dikarya</taxon>
        <taxon>Basidiomycota</taxon>
        <taxon>Agaricomycotina</taxon>
        <taxon>Agaricomycetes</taxon>
        <taxon>Polyporales</taxon>
        <taxon>Gelatoporiaceae</taxon>
        <taxon>Obba</taxon>
    </lineage>
</organism>
<proteinExistence type="predicted"/>
<dbReference type="OrthoDB" id="2758211at2759"/>
<dbReference type="Gene3D" id="1.10.510.10">
    <property type="entry name" value="Transferase(Phosphotransferase) domain 1"/>
    <property type="match status" value="1"/>
</dbReference>
<dbReference type="PANTHER" id="PTHR24416">
    <property type="entry name" value="TYROSINE-PROTEIN KINASE RECEPTOR"/>
    <property type="match status" value="1"/>
</dbReference>
<dbReference type="GO" id="GO:0043235">
    <property type="term" value="C:receptor complex"/>
    <property type="evidence" value="ECO:0007669"/>
    <property type="project" value="TreeGrafter"/>
</dbReference>
<dbReference type="InterPro" id="IPR011009">
    <property type="entry name" value="Kinase-like_dom_sf"/>
</dbReference>
<dbReference type="InterPro" id="IPR000719">
    <property type="entry name" value="Prot_kinase_dom"/>
</dbReference>
<dbReference type="InterPro" id="IPR001245">
    <property type="entry name" value="Ser-Thr/Tyr_kinase_cat_dom"/>
</dbReference>
<evidence type="ECO:0000259" key="1">
    <source>
        <dbReference type="PROSITE" id="PS50011"/>
    </source>
</evidence>
<dbReference type="SUPFAM" id="SSF56112">
    <property type="entry name" value="Protein kinase-like (PK-like)"/>
    <property type="match status" value="1"/>
</dbReference>
<dbReference type="EMBL" id="KV722660">
    <property type="protein sequence ID" value="OCH84550.1"/>
    <property type="molecule type" value="Genomic_DNA"/>
</dbReference>
<keyword evidence="2" id="KW-0808">Transferase</keyword>